<dbReference type="Gene3D" id="1.25.40.10">
    <property type="entry name" value="Tetratricopeptide repeat domain"/>
    <property type="match status" value="2"/>
</dbReference>
<gene>
    <name evidence="4" type="ORF">GEV33_011320</name>
</gene>
<dbReference type="InterPro" id="IPR052480">
    <property type="entry name" value="RAPsyn"/>
</dbReference>
<feature type="disulfide bond" evidence="1">
    <location>
        <begin position="696"/>
        <end position="706"/>
    </location>
</feature>
<evidence type="ECO:0000313" key="4">
    <source>
        <dbReference type="EMBL" id="KAH0811470.1"/>
    </source>
</evidence>
<dbReference type="EMBL" id="JABDTM020026777">
    <property type="protein sequence ID" value="KAH0811470.1"/>
    <property type="molecule type" value="Genomic_DNA"/>
</dbReference>
<dbReference type="PANTHER" id="PTHR46574:SF1">
    <property type="entry name" value="43 KDA RECEPTOR-ASSOCIATED PROTEIN OF THE SYNAPSE"/>
    <property type="match status" value="1"/>
</dbReference>
<evidence type="ECO:0000256" key="1">
    <source>
        <dbReference type="PROSITE-ProRule" id="PRU00076"/>
    </source>
</evidence>
<comment type="caution">
    <text evidence="4">The sequence shown here is derived from an EMBL/GenBank/DDBJ whole genome shotgun (WGS) entry which is preliminary data.</text>
</comment>
<comment type="caution">
    <text evidence="1">Lacks conserved residue(s) required for the propagation of feature annotation.</text>
</comment>
<evidence type="ECO:0000256" key="2">
    <source>
        <dbReference type="SAM" id="MobiDB-lite"/>
    </source>
</evidence>
<reference evidence="4" key="2">
    <citation type="submission" date="2021-08" db="EMBL/GenBank/DDBJ databases">
        <authorList>
            <person name="Eriksson T."/>
        </authorList>
    </citation>
    <scope>NUCLEOTIDE SEQUENCE</scope>
    <source>
        <strain evidence="4">Stoneville</strain>
        <tissue evidence="4">Whole head</tissue>
    </source>
</reference>
<feature type="domain" description="EGF-like" evidence="3">
    <location>
        <begin position="693"/>
        <end position="730"/>
    </location>
</feature>
<organism evidence="4 5">
    <name type="scientific">Tenebrio molitor</name>
    <name type="common">Yellow mealworm beetle</name>
    <dbReference type="NCBI Taxonomy" id="7067"/>
    <lineage>
        <taxon>Eukaryota</taxon>
        <taxon>Metazoa</taxon>
        <taxon>Ecdysozoa</taxon>
        <taxon>Arthropoda</taxon>
        <taxon>Hexapoda</taxon>
        <taxon>Insecta</taxon>
        <taxon>Pterygota</taxon>
        <taxon>Neoptera</taxon>
        <taxon>Endopterygota</taxon>
        <taxon>Coleoptera</taxon>
        <taxon>Polyphaga</taxon>
        <taxon>Cucujiformia</taxon>
        <taxon>Tenebrionidae</taxon>
        <taxon>Tenebrio</taxon>
    </lineage>
</organism>
<dbReference type="PROSITE" id="PS50026">
    <property type="entry name" value="EGF_3"/>
    <property type="match status" value="3"/>
</dbReference>
<dbReference type="Proteomes" id="UP000719412">
    <property type="component" value="Unassembled WGS sequence"/>
</dbReference>
<name>A0A8J6HB97_TENMO</name>
<dbReference type="GO" id="GO:1900075">
    <property type="term" value="P:positive regulation of neuromuscular synaptic transmission"/>
    <property type="evidence" value="ECO:0007669"/>
    <property type="project" value="TreeGrafter"/>
</dbReference>
<keyword evidence="1" id="KW-0245">EGF-like domain</keyword>
<dbReference type="GO" id="GO:0033130">
    <property type="term" value="F:acetylcholine receptor binding"/>
    <property type="evidence" value="ECO:0007669"/>
    <property type="project" value="TreeGrafter"/>
</dbReference>
<dbReference type="SMART" id="SM00181">
    <property type="entry name" value="EGF"/>
    <property type="match status" value="6"/>
</dbReference>
<proteinExistence type="predicted"/>
<dbReference type="AlphaFoldDB" id="A0A8J6HB97"/>
<accession>A0A8J6HB97</accession>
<keyword evidence="1" id="KW-1015">Disulfide bond</keyword>
<dbReference type="GO" id="GO:0031594">
    <property type="term" value="C:neuromuscular junction"/>
    <property type="evidence" value="ECO:0007669"/>
    <property type="project" value="TreeGrafter"/>
</dbReference>
<keyword evidence="5" id="KW-1185">Reference proteome</keyword>
<dbReference type="InterPro" id="IPR000742">
    <property type="entry name" value="EGF"/>
</dbReference>
<evidence type="ECO:0000313" key="5">
    <source>
        <dbReference type="Proteomes" id="UP000719412"/>
    </source>
</evidence>
<protein>
    <recommendedName>
        <fullName evidence="3">EGF-like domain-containing protein</fullName>
    </recommendedName>
</protein>
<reference evidence="4" key="1">
    <citation type="journal article" date="2020" name="J Insects Food Feed">
        <title>The yellow mealworm (Tenebrio molitor) genome: a resource for the emerging insects as food and feed industry.</title>
        <authorList>
            <person name="Eriksson T."/>
            <person name="Andere A."/>
            <person name="Kelstrup H."/>
            <person name="Emery V."/>
            <person name="Picard C."/>
        </authorList>
    </citation>
    <scope>NUCLEOTIDE SEQUENCE</scope>
    <source>
        <strain evidence="4">Stoneville</strain>
        <tissue evidence="4">Whole head</tissue>
    </source>
</reference>
<dbReference type="PROSITE" id="PS01186">
    <property type="entry name" value="EGF_2"/>
    <property type="match status" value="4"/>
</dbReference>
<dbReference type="GO" id="GO:0005886">
    <property type="term" value="C:plasma membrane"/>
    <property type="evidence" value="ECO:0007669"/>
    <property type="project" value="TreeGrafter"/>
</dbReference>
<dbReference type="PANTHER" id="PTHR46574">
    <property type="entry name" value="43 KDA RECEPTOR-ASSOCIATED PROTEIN OF THE SYNAPSE"/>
    <property type="match status" value="1"/>
</dbReference>
<evidence type="ECO:0000259" key="3">
    <source>
        <dbReference type="PROSITE" id="PS50026"/>
    </source>
</evidence>
<dbReference type="GO" id="GO:0007271">
    <property type="term" value="P:synaptic transmission, cholinergic"/>
    <property type="evidence" value="ECO:0007669"/>
    <property type="project" value="TreeGrafter"/>
</dbReference>
<feature type="domain" description="EGF-like" evidence="3">
    <location>
        <begin position="925"/>
        <end position="969"/>
    </location>
</feature>
<sequence>MVVRWPLGCRRQCSEVAVPALVGSNLTEGGGFFPRKEPPPGHGKYPGTPPHHLKGKERKKQADRKMLDFLMGYESYLSKRRISVSSRRYKPTGKHRHSLPLAYARHSLYNECEQCTTAGHVHLTVGSVYLELAGFNKALDSFQHAHRIAQAVHDNALELQVYVGLSELFSRLQDADKSAKYASKAYDLSRSLQLGDLNSRHHRAALLQMASALRKQGELGDAHDYCSEATRLALVSGDQATYARSIRIMGDIYRKKADINKAFRQYETAMGSAAAMGDRVIQMESMDGAARCLEALRLQHKICNCRPLEFNTRLLEVASSVGAKLLVRTVRMRLSRIYHALGDEDQKLHHERVAFRLQQDLDLMCGGCGSPYGLESDSLEALPCAHILHARRQKERERKKFYQRNGYASEEVERLRTEGIWMSAELTERSKDTDKQERRERIKESRYNRKYERCMREEIPEYLGRERGKERKMMARFRCGNEGRKNRMCYEEGKERGEIPNEDKMEIGWMKEIWKRRERIEKEREFRKYLEMGVSVLFASFLFTQMLAAALGEPAYYSQYRSGDYPYTNSYTYYTNPFQSFYNKYYSNPTTYKYRNYNYNTPTTYDDDRVYVTDMYGNTRVSSGRSLRAMAYVSSCSSGTCGQNAQCSIIGGRPVCSCFRGYLGDPLSLCKRAECLDNSECRGHLTCRNGRCIDPCEGTCGANAICNAKNHLPVCSCPAGYTGDPFSHCRHFDPCLSCGEISLHHSKNCTEKLFSDSPSDLSIEDPSELCRPSPCGANTLCEVVNQTPTCKCLPGYHGSPISGCRHECDSDTECGPSLACIEFKCQNPCSQCGTNAECDVRNHRPVCKCPKNYFGNPLSSCQPECYGDSDCPSGRPACFYGICKNPCDGVCGVSANCELRGLTPICSCPRDMTGDPFISCRPFDKRDLCEPNPCGANARCEPGYDRTNKERPVCTCHPGYVGDPLVSCNPGECTEDSHCPDSKACIDYNYKFFFEATKKKKPELTAEQIRKIIEDLPFESKNSDTNLTLKDLLDELKDLNDDEEWKKLITSVQNFYNEESSRDVQRHIAVCTCAEGFNGDALAQCHRIQGTTY</sequence>
<dbReference type="SUPFAM" id="SSF48452">
    <property type="entry name" value="TPR-like"/>
    <property type="match status" value="1"/>
</dbReference>
<dbReference type="InterPro" id="IPR011990">
    <property type="entry name" value="TPR-like_helical_dom_sf"/>
</dbReference>
<feature type="domain" description="EGF-like" evidence="3">
    <location>
        <begin position="766"/>
        <end position="805"/>
    </location>
</feature>
<feature type="region of interest" description="Disordered" evidence="2">
    <location>
        <begin position="29"/>
        <end position="59"/>
    </location>
</feature>